<feature type="domain" description="NADH-ubiquinone oxidoreductase 21kDa subunit N-terminal" evidence="1">
    <location>
        <begin position="8"/>
        <end position="88"/>
    </location>
</feature>
<dbReference type="InterPro" id="IPR053229">
    <property type="entry name" value="NADH-Q_oxidrdct_subunit"/>
</dbReference>
<dbReference type="EnsemblProtists" id="EKX35274">
    <property type="protein sequence ID" value="EKX35274"/>
    <property type="gene ID" value="GUITHDRAFT_146584"/>
</dbReference>
<dbReference type="Pfam" id="PF10785">
    <property type="entry name" value="NADH-u_ox-rdase"/>
    <property type="match status" value="1"/>
</dbReference>
<reference evidence="2 4" key="1">
    <citation type="journal article" date="2012" name="Nature">
        <title>Algal genomes reveal evolutionary mosaicism and the fate of nucleomorphs.</title>
        <authorList>
            <consortium name="DOE Joint Genome Institute"/>
            <person name="Curtis B.A."/>
            <person name="Tanifuji G."/>
            <person name="Burki F."/>
            <person name="Gruber A."/>
            <person name="Irimia M."/>
            <person name="Maruyama S."/>
            <person name="Arias M.C."/>
            <person name="Ball S.G."/>
            <person name="Gile G.H."/>
            <person name="Hirakawa Y."/>
            <person name="Hopkins J.F."/>
            <person name="Kuo A."/>
            <person name="Rensing S.A."/>
            <person name="Schmutz J."/>
            <person name="Symeonidi A."/>
            <person name="Elias M."/>
            <person name="Eveleigh R.J."/>
            <person name="Herman E.K."/>
            <person name="Klute M.J."/>
            <person name="Nakayama T."/>
            <person name="Obornik M."/>
            <person name="Reyes-Prieto A."/>
            <person name="Armbrust E.V."/>
            <person name="Aves S.J."/>
            <person name="Beiko R.G."/>
            <person name="Coutinho P."/>
            <person name="Dacks J.B."/>
            <person name="Durnford D.G."/>
            <person name="Fast N.M."/>
            <person name="Green B.R."/>
            <person name="Grisdale C.J."/>
            <person name="Hempel F."/>
            <person name="Henrissat B."/>
            <person name="Hoppner M.P."/>
            <person name="Ishida K."/>
            <person name="Kim E."/>
            <person name="Koreny L."/>
            <person name="Kroth P.G."/>
            <person name="Liu Y."/>
            <person name="Malik S.B."/>
            <person name="Maier U.G."/>
            <person name="McRose D."/>
            <person name="Mock T."/>
            <person name="Neilson J.A."/>
            <person name="Onodera N.T."/>
            <person name="Poole A.M."/>
            <person name="Pritham E.J."/>
            <person name="Richards T.A."/>
            <person name="Rocap G."/>
            <person name="Roy S.W."/>
            <person name="Sarai C."/>
            <person name="Schaack S."/>
            <person name="Shirato S."/>
            <person name="Slamovits C.H."/>
            <person name="Spencer D.F."/>
            <person name="Suzuki S."/>
            <person name="Worden A.Z."/>
            <person name="Zauner S."/>
            <person name="Barry K."/>
            <person name="Bell C."/>
            <person name="Bharti A.K."/>
            <person name="Crow J.A."/>
            <person name="Grimwood J."/>
            <person name="Kramer R."/>
            <person name="Lindquist E."/>
            <person name="Lucas S."/>
            <person name="Salamov A."/>
            <person name="McFadden G.I."/>
            <person name="Lane C.E."/>
            <person name="Keeling P.J."/>
            <person name="Gray M.W."/>
            <person name="Grigoriev I.V."/>
            <person name="Archibald J.M."/>
        </authorList>
    </citation>
    <scope>NUCLEOTIDE SEQUENCE</scope>
    <source>
        <strain evidence="2 4">CCMP2712</strain>
    </source>
</reference>
<gene>
    <name evidence="2" type="ORF">GUITHDRAFT_146584</name>
</gene>
<evidence type="ECO:0000313" key="4">
    <source>
        <dbReference type="Proteomes" id="UP000011087"/>
    </source>
</evidence>
<dbReference type="AlphaFoldDB" id="L1IHA3"/>
<evidence type="ECO:0000313" key="3">
    <source>
        <dbReference type="EnsemblProtists" id="EKX35274"/>
    </source>
</evidence>
<dbReference type="Proteomes" id="UP000011087">
    <property type="component" value="Unassembled WGS sequence"/>
</dbReference>
<reference evidence="3" key="3">
    <citation type="submission" date="2015-06" db="UniProtKB">
        <authorList>
            <consortium name="EnsemblProtists"/>
        </authorList>
    </citation>
    <scope>IDENTIFICATION</scope>
</reference>
<dbReference type="InterPro" id="IPR019721">
    <property type="entry name" value="NADH-UbQ_OxRdtase_su21_N"/>
</dbReference>
<dbReference type="GeneID" id="17292024"/>
<protein>
    <recommendedName>
        <fullName evidence="1">NADH-ubiquinone oxidoreductase 21kDa subunit N-terminal domain-containing protein</fullName>
    </recommendedName>
</protein>
<reference evidence="4" key="2">
    <citation type="submission" date="2012-11" db="EMBL/GenBank/DDBJ databases">
        <authorList>
            <person name="Kuo A."/>
            <person name="Curtis B.A."/>
            <person name="Tanifuji G."/>
            <person name="Burki F."/>
            <person name="Gruber A."/>
            <person name="Irimia M."/>
            <person name="Maruyama S."/>
            <person name="Arias M.C."/>
            <person name="Ball S.G."/>
            <person name="Gile G.H."/>
            <person name="Hirakawa Y."/>
            <person name="Hopkins J.F."/>
            <person name="Rensing S.A."/>
            <person name="Schmutz J."/>
            <person name="Symeonidi A."/>
            <person name="Elias M."/>
            <person name="Eveleigh R.J."/>
            <person name="Herman E.K."/>
            <person name="Klute M.J."/>
            <person name="Nakayama T."/>
            <person name="Obornik M."/>
            <person name="Reyes-Prieto A."/>
            <person name="Armbrust E.V."/>
            <person name="Aves S.J."/>
            <person name="Beiko R.G."/>
            <person name="Coutinho P."/>
            <person name="Dacks J.B."/>
            <person name="Durnford D.G."/>
            <person name="Fast N.M."/>
            <person name="Green B.R."/>
            <person name="Grisdale C."/>
            <person name="Hempe F."/>
            <person name="Henrissat B."/>
            <person name="Hoppner M.P."/>
            <person name="Ishida K.-I."/>
            <person name="Kim E."/>
            <person name="Koreny L."/>
            <person name="Kroth P.G."/>
            <person name="Liu Y."/>
            <person name="Malik S.-B."/>
            <person name="Maier U.G."/>
            <person name="McRose D."/>
            <person name="Mock T."/>
            <person name="Neilson J.A."/>
            <person name="Onodera N.T."/>
            <person name="Poole A.M."/>
            <person name="Pritham E.J."/>
            <person name="Richards T.A."/>
            <person name="Rocap G."/>
            <person name="Roy S.W."/>
            <person name="Sarai C."/>
            <person name="Schaack S."/>
            <person name="Shirato S."/>
            <person name="Slamovits C.H."/>
            <person name="Spencer D.F."/>
            <person name="Suzuki S."/>
            <person name="Worden A.Z."/>
            <person name="Zauner S."/>
            <person name="Barry K."/>
            <person name="Bell C."/>
            <person name="Bharti A.K."/>
            <person name="Crow J.A."/>
            <person name="Grimwood J."/>
            <person name="Kramer R."/>
            <person name="Lindquist E."/>
            <person name="Lucas S."/>
            <person name="Salamov A."/>
            <person name="McFadden G.I."/>
            <person name="Lane C.E."/>
            <person name="Keeling P.J."/>
            <person name="Gray M.W."/>
            <person name="Grigoriev I.V."/>
            <person name="Archibald J.M."/>
        </authorList>
    </citation>
    <scope>NUCLEOTIDE SEQUENCE</scope>
    <source>
        <strain evidence="4">CCMP2712</strain>
    </source>
</reference>
<sequence>MAIIITPPPYPVINSNPDFKAVVRNFKRNEYERMGFFTLISIPLGYFAGTSNLPQMRVPSAVLATVIGATGSFCLAYQASTLRLIGLRPNDEDVNAAKRS</sequence>
<dbReference type="PANTHER" id="PTHR34062:SF1">
    <property type="entry name" value="NADH-UBIQUINONE OXIDOREDUCTASE 21KDA SUBUNIT N-TERMINAL DOMAIN-CONTAINING PROTEIN"/>
    <property type="match status" value="1"/>
</dbReference>
<keyword evidence="4" id="KW-1185">Reference proteome</keyword>
<dbReference type="KEGG" id="gtt:GUITHDRAFT_146584"/>
<proteinExistence type="predicted"/>
<dbReference type="OrthoDB" id="196140at2759"/>
<dbReference type="PANTHER" id="PTHR34062">
    <property type="entry name" value="OXIDOREDUCTASE 21 KDA SUBUNIT, PUTATIVE (AFU_ORTHOLOGUE AFUA_4G04750)-RELATED"/>
    <property type="match status" value="1"/>
</dbReference>
<accession>L1IHA3</accession>
<name>L1IHA3_GUITC</name>
<dbReference type="HOGENOM" id="CLU_154171_0_0_1"/>
<dbReference type="PaxDb" id="55529-EKX35274"/>
<dbReference type="OMA" id="QGYKANP"/>
<dbReference type="EMBL" id="JH993093">
    <property type="protein sequence ID" value="EKX35274.1"/>
    <property type="molecule type" value="Genomic_DNA"/>
</dbReference>
<organism evidence="2">
    <name type="scientific">Guillardia theta (strain CCMP2712)</name>
    <name type="common">Cryptophyte</name>
    <dbReference type="NCBI Taxonomy" id="905079"/>
    <lineage>
        <taxon>Eukaryota</taxon>
        <taxon>Cryptophyceae</taxon>
        <taxon>Pyrenomonadales</taxon>
        <taxon>Geminigeraceae</taxon>
        <taxon>Guillardia</taxon>
    </lineage>
</organism>
<evidence type="ECO:0000313" key="2">
    <source>
        <dbReference type="EMBL" id="EKX35274.1"/>
    </source>
</evidence>
<evidence type="ECO:0000259" key="1">
    <source>
        <dbReference type="Pfam" id="PF10785"/>
    </source>
</evidence>
<dbReference type="RefSeq" id="XP_005822254.1">
    <property type="nucleotide sequence ID" value="XM_005822197.1"/>
</dbReference>